<evidence type="ECO:0000313" key="8">
    <source>
        <dbReference type="Proteomes" id="UP000295411"/>
    </source>
</evidence>
<evidence type="ECO:0000256" key="6">
    <source>
        <dbReference type="SAM" id="Phobius"/>
    </source>
</evidence>
<keyword evidence="8" id="KW-1185">Reference proteome</keyword>
<evidence type="ECO:0000313" key="7">
    <source>
        <dbReference type="EMBL" id="TDK24020.1"/>
    </source>
</evidence>
<dbReference type="PANTHER" id="PTHR30168">
    <property type="entry name" value="PUTATIVE MEMBRANE PROTEIN YPFJ"/>
    <property type="match status" value="1"/>
</dbReference>
<dbReference type="Proteomes" id="UP000295411">
    <property type="component" value="Unassembled WGS sequence"/>
</dbReference>
<keyword evidence="4 6" id="KW-0472">Membrane</keyword>
<accession>A0A4R5TTI6</accession>
<name>A0A4R5TTI6_9MICC</name>
<protein>
    <recommendedName>
        <fullName evidence="9">Neutral zinc metallopeptidase</fullName>
    </recommendedName>
</protein>
<reference evidence="7 8" key="1">
    <citation type="submission" date="2019-03" db="EMBL/GenBank/DDBJ databases">
        <title>Arthrobacter sp. nov., an bacterium isolated from biocrust in Mu Us Desert.</title>
        <authorList>
            <person name="Lixiong L."/>
        </authorList>
    </citation>
    <scope>NUCLEOTIDE SEQUENCE [LARGE SCALE GENOMIC DNA]</scope>
    <source>
        <strain evidence="7 8">SLN-3</strain>
    </source>
</reference>
<feature type="region of interest" description="Disordered" evidence="5">
    <location>
        <begin position="1"/>
        <end position="21"/>
    </location>
</feature>
<evidence type="ECO:0000256" key="4">
    <source>
        <dbReference type="ARBA" id="ARBA00023136"/>
    </source>
</evidence>
<organism evidence="7 8">
    <name type="scientific">Arthrobacter crusticola</name>
    <dbReference type="NCBI Taxonomy" id="2547960"/>
    <lineage>
        <taxon>Bacteria</taxon>
        <taxon>Bacillati</taxon>
        <taxon>Actinomycetota</taxon>
        <taxon>Actinomycetes</taxon>
        <taxon>Micrococcales</taxon>
        <taxon>Micrococcaceae</taxon>
        <taxon>Arthrobacter</taxon>
    </lineage>
</organism>
<keyword evidence="2 6" id="KW-0812">Transmembrane</keyword>
<evidence type="ECO:0008006" key="9">
    <source>
        <dbReference type="Google" id="ProtNLM"/>
    </source>
</evidence>
<evidence type="ECO:0000256" key="3">
    <source>
        <dbReference type="ARBA" id="ARBA00022989"/>
    </source>
</evidence>
<dbReference type="AlphaFoldDB" id="A0A4R5TTI6"/>
<evidence type="ECO:0000256" key="1">
    <source>
        <dbReference type="ARBA" id="ARBA00004167"/>
    </source>
</evidence>
<dbReference type="Pfam" id="PF04228">
    <property type="entry name" value="Zn_peptidase"/>
    <property type="match status" value="1"/>
</dbReference>
<gene>
    <name evidence="7" type="ORF">E2F48_14625</name>
</gene>
<dbReference type="RefSeq" id="WP_133404704.1">
    <property type="nucleotide sequence ID" value="NZ_SMTK01000005.1"/>
</dbReference>
<dbReference type="OrthoDB" id="9774900at2"/>
<comment type="subcellular location">
    <subcellularLocation>
        <location evidence="1">Membrane</location>
        <topology evidence="1">Single-pass membrane protein</topology>
    </subcellularLocation>
</comment>
<feature type="compositionally biased region" description="Basic and acidic residues" evidence="5">
    <location>
        <begin position="7"/>
        <end position="18"/>
    </location>
</feature>
<feature type="transmembrane region" description="Helical" evidence="6">
    <location>
        <begin position="21"/>
        <end position="42"/>
    </location>
</feature>
<sequence>MSFNDNVRLDPSRVSDRRGRGRGLAVGGGLGGGLVLILSLLFGPEVVGQLGLDDGTGQGQGSGAGTPEAITSCQTGADANERLDCRILATAESLDSFWLPYLDQYGVEYSAPGVALFGGQTDTGCGSATSAVGPFYCPVDQQTYYDTAFFDDLVTRFGSSGGPLAQEYVIAHEFGHHIQNLTNTLEAGRQDPQGPESGAVRVELQADCYAGLWAAHASSTPDPETGEPFLREFTPEDLRDALSAASAVGDDRIQEAATGQVNPEVWTHGSSEQRQAWFLEGYRTGDINACDTFRAPDLSP</sequence>
<evidence type="ECO:0000256" key="2">
    <source>
        <dbReference type="ARBA" id="ARBA00022692"/>
    </source>
</evidence>
<dbReference type="GO" id="GO:0016020">
    <property type="term" value="C:membrane"/>
    <property type="evidence" value="ECO:0007669"/>
    <property type="project" value="UniProtKB-SubCell"/>
</dbReference>
<dbReference type="InterPro" id="IPR007343">
    <property type="entry name" value="Uncharacterised_pept_Zn_put"/>
</dbReference>
<dbReference type="PANTHER" id="PTHR30168:SF0">
    <property type="entry name" value="INNER MEMBRANE PROTEIN"/>
    <property type="match status" value="1"/>
</dbReference>
<dbReference type="SUPFAM" id="SSF55486">
    <property type="entry name" value="Metalloproteases ('zincins'), catalytic domain"/>
    <property type="match status" value="1"/>
</dbReference>
<comment type="caution">
    <text evidence="7">The sequence shown here is derived from an EMBL/GenBank/DDBJ whole genome shotgun (WGS) entry which is preliminary data.</text>
</comment>
<dbReference type="EMBL" id="SMTK01000005">
    <property type="protein sequence ID" value="TDK24020.1"/>
    <property type="molecule type" value="Genomic_DNA"/>
</dbReference>
<proteinExistence type="predicted"/>
<keyword evidence="3 6" id="KW-1133">Transmembrane helix</keyword>
<evidence type="ECO:0000256" key="5">
    <source>
        <dbReference type="SAM" id="MobiDB-lite"/>
    </source>
</evidence>